<evidence type="ECO:0000313" key="5">
    <source>
        <dbReference type="Proteomes" id="UP000027219"/>
    </source>
</evidence>
<dbReference type="Proteomes" id="UP000027219">
    <property type="component" value="Unassembled WGS sequence"/>
</dbReference>
<dbReference type="GO" id="GO:0016491">
    <property type="term" value="F:oxidoreductase activity"/>
    <property type="evidence" value="ECO:0007669"/>
    <property type="project" value="UniProtKB-KW"/>
</dbReference>
<dbReference type="InterPro" id="IPR041854">
    <property type="entry name" value="BFD-like_2Fe2S-bd_dom_sf"/>
</dbReference>
<dbReference type="CDD" id="cd19946">
    <property type="entry name" value="GlpA-like_Fer2_BFD-like"/>
    <property type="match status" value="1"/>
</dbReference>
<evidence type="ECO:0000259" key="3">
    <source>
        <dbReference type="Pfam" id="PF17806"/>
    </source>
</evidence>
<accession>A0A066UFS6</accession>
<protein>
    <submittedName>
        <fullName evidence="4">Pyridine nucleotide-disulfide oxidoreductase</fullName>
    </submittedName>
</protein>
<dbReference type="PANTHER" id="PTHR42949:SF3">
    <property type="entry name" value="ANAEROBIC GLYCEROL-3-PHOSPHATE DEHYDROGENASE SUBUNIT B"/>
    <property type="match status" value="1"/>
</dbReference>
<keyword evidence="1" id="KW-0560">Oxidoreductase</keyword>
<dbReference type="Gene3D" id="1.10.10.1100">
    <property type="entry name" value="BFD-like [2Fe-2S]-binding domain"/>
    <property type="match status" value="1"/>
</dbReference>
<dbReference type="OrthoDB" id="9801699at2"/>
<dbReference type="PRINTS" id="PR00368">
    <property type="entry name" value="FADPNR"/>
</dbReference>
<dbReference type="InterPro" id="IPR023753">
    <property type="entry name" value="FAD/NAD-binding_dom"/>
</dbReference>
<sequence length="483" mass="52105">MQDEIKKQVDVCVIGAGPAGMSAAVRCAEAGASVVVIDEQPIPGGQIYRAQKEQGHPNGSIFGPDYQHGASIIKAFNRAPLTHITRATLWRVDSENCVYWSQNGVANKTVAKQIIIATGATERSFPFVGWTLPGAMTAGACQIMMKTSGLVPTNAVLVGTGPLIYLLAAQMIDAGSPPKAIVDTQQSSSYVEATRYAGGALKGRKILFKGLKLLAKIRRAGVKRYTGATDIAAYGDQAVERLTFTAQGQPHALNTDTLLSHIGVVPNVQLTRAMGLEHEWDPLQICWRPRVEQYHQSSRQGVFVAGDGSGIGGAMAAQYQGQLAAVSALMSLESDGEMSLTGERDKLRALIHKEIGVRPFLDALYTPPKQALSPSDQTIVCRCEEVTAGQIRRQVERGAHGINQIKTYTRCGMGPCQGRYCGTTVAHIIQEEAGIPMEKVGYYRLRNPIKPLKLGELASLTPIGESFMYKYRNKGTQNDSHPA</sequence>
<evidence type="ECO:0000313" key="4">
    <source>
        <dbReference type="EMBL" id="KDN26256.1"/>
    </source>
</evidence>
<dbReference type="STRING" id="212667.VFDL14_10200"/>
<dbReference type="Gene3D" id="3.50.50.60">
    <property type="entry name" value="FAD/NAD(P)-binding domain"/>
    <property type="match status" value="2"/>
</dbReference>
<dbReference type="EMBL" id="JFFR01000033">
    <property type="protein sequence ID" value="KDN26256.1"/>
    <property type="molecule type" value="Genomic_DNA"/>
</dbReference>
<feature type="domain" description="SoxA A3" evidence="3">
    <location>
        <begin position="378"/>
        <end position="458"/>
    </location>
</feature>
<dbReference type="InterPro" id="IPR036188">
    <property type="entry name" value="FAD/NAD-bd_sf"/>
</dbReference>
<keyword evidence="5" id="KW-1185">Reference proteome</keyword>
<dbReference type="SUPFAM" id="SSF51905">
    <property type="entry name" value="FAD/NAD(P)-binding domain"/>
    <property type="match status" value="1"/>
</dbReference>
<reference evidence="4 5" key="1">
    <citation type="submission" date="2014-02" db="EMBL/GenBank/DDBJ databases">
        <title>Vibrio fortis Dalian14 Genome Sequencing.</title>
        <authorList>
            <person name="Wang Y."/>
            <person name="Song L."/>
            <person name="Liu G."/>
            <person name="Ding J."/>
        </authorList>
    </citation>
    <scope>NUCLEOTIDE SEQUENCE [LARGE SCALE GENOMIC DNA]</scope>
    <source>
        <strain evidence="4 5">Dalian14</strain>
    </source>
</reference>
<dbReference type="PRINTS" id="PR00469">
    <property type="entry name" value="PNDRDTASEII"/>
</dbReference>
<dbReference type="InterPro" id="IPR017224">
    <property type="entry name" value="Opine_Oxase_asu/HCN_bsu"/>
</dbReference>
<evidence type="ECO:0000256" key="1">
    <source>
        <dbReference type="ARBA" id="ARBA00023002"/>
    </source>
</evidence>
<comment type="caution">
    <text evidence="4">The sequence shown here is derived from an EMBL/GenBank/DDBJ whole genome shotgun (WGS) entry which is preliminary data.</text>
</comment>
<dbReference type="Pfam" id="PF07992">
    <property type="entry name" value="Pyr_redox_2"/>
    <property type="match status" value="1"/>
</dbReference>
<dbReference type="PANTHER" id="PTHR42949">
    <property type="entry name" value="ANAEROBIC GLYCEROL-3-PHOSPHATE DEHYDROGENASE SUBUNIT B"/>
    <property type="match status" value="1"/>
</dbReference>
<dbReference type="Pfam" id="PF17806">
    <property type="entry name" value="SO_alpha_A3"/>
    <property type="match status" value="1"/>
</dbReference>
<dbReference type="InterPro" id="IPR051691">
    <property type="entry name" value="Metab_Enz_Cyan_OpOx_G3PDH"/>
</dbReference>
<proteinExistence type="predicted"/>
<evidence type="ECO:0000259" key="2">
    <source>
        <dbReference type="Pfam" id="PF07992"/>
    </source>
</evidence>
<dbReference type="AlphaFoldDB" id="A0A066UFS6"/>
<dbReference type="RefSeq" id="WP_032553480.1">
    <property type="nucleotide sequence ID" value="NZ_JFFR01000033.1"/>
</dbReference>
<name>A0A066UFS6_9VIBR</name>
<dbReference type="PIRSF" id="PIRSF037495">
    <property type="entry name" value="Opine_OX_OoxA/HcnB"/>
    <property type="match status" value="1"/>
</dbReference>
<gene>
    <name evidence="4" type="ORF">VFDL14_10200</name>
</gene>
<dbReference type="InterPro" id="IPR041117">
    <property type="entry name" value="SoxA_A3"/>
</dbReference>
<organism evidence="4 5">
    <name type="scientific">Vibrio fortis</name>
    <dbReference type="NCBI Taxonomy" id="212667"/>
    <lineage>
        <taxon>Bacteria</taxon>
        <taxon>Pseudomonadati</taxon>
        <taxon>Pseudomonadota</taxon>
        <taxon>Gammaproteobacteria</taxon>
        <taxon>Vibrionales</taxon>
        <taxon>Vibrionaceae</taxon>
        <taxon>Vibrio</taxon>
    </lineage>
</organism>
<feature type="domain" description="FAD/NAD(P)-binding" evidence="2">
    <location>
        <begin position="10"/>
        <end position="321"/>
    </location>
</feature>